<dbReference type="AlphaFoldDB" id="A0AAD9H5K3"/>
<sequence length="218" mass="23507">MEGGGGPRRTDCAMVASYRRLSTPCLTPRPPPPPPFIPISVVVDVPSHAFLLYPSTTAATSGRHIKHHLNKTGIHTILTHLPPPPCPSLSVRHAQAKGKTVACAAPSRSVGISAVIGSSAYPLTQRPPPSIHPSKGLLEQGGCNRDLISMCAGDRGRGREENYCKPDAGQQIVRRTEICLFSHLDNAERDTGKQEQEQQQQRIVTVDLSAKSHHTDPT</sequence>
<name>A0AAD9H5K3_9PEZI</name>
<proteinExistence type="predicted"/>
<comment type="caution">
    <text evidence="2">The sequence shown here is derived from an EMBL/GenBank/DDBJ whole genome shotgun (WGS) entry which is preliminary data.</text>
</comment>
<organism evidence="2 3">
    <name type="scientific">Colletotrichum zoysiae</name>
    <dbReference type="NCBI Taxonomy" id="1216348"/>
    <lineage>
        <taxon>Eukaryota</taxon>
        <taxon>Fungi</taxon>
        <taxon>Dikarya</taxon>
        <taxon>Ascomycota</taxon>
        <taxon>Pezizomycotina</taxon>
        <taxon>Sordariomycetes</taxon>
        <taxon>Hypocreomycetidae</taxon>
        <taxon>Glomerellales</taxon>
        <taxon>Glomerellaceae</taxon>
        <taxon>Colletotrichum</taxon>
        <taxon>Colletotrichum graminicola species complex</taxon>
    </lineage>
</organism>
<evidence type="ECO:0000256" key="1">
    <source>
        <dbReference type="SAM" id="MobiDB-lite"/>
    </source>
</evidence>
<evidence type="ECO:0000313" key="3">
    <source>
        <dbReference type="Proteomes" id="UP001232148"/>
    </source>
</evidence>
<accession>A0AAD9H5K3</accession>
<gene>
    <name evidence="2" type="ORF">LX32DRAFT_185157</name>
</gene>
<dbReference type="Proteomes" id="UP001232148">
    <property type="component" value="Unassembled WGS sequence"/>
</dbReference>
<protein>
    <submittedName>
        <fullName evidence="2">Uncharacterized protein</fullName>
    </submittedName>
</protein>
<keyword evidence="3" id="KW-1185">Reference proteome</keyword>
<dbReference type="EMBL" id="MU843029">
    <property type="protein sequence ID" value="KAK2022728.1"/>
    <property type="molecule type" value="Genomic_DNA"/>
</dbReference>
<reference evidence="2" key="1">
    <citation type="submission" date="2021-06" db="EMBL/GenBank/DDBJ databases">
        <title>Comparative genomics, transcriptomics and evolutionary studies reveal genomic signatures of adaptation to plant cell wall in hemibiotrophic fungi.</title>
        <authorList>
            <consortium name="DOE Joint Genome Institute"/>
            <person name="Baroncelli R."/>
            <person name="Diaz J.F."/>
            <person name="Benocci T."/>
            <person name="Peng M."/>
            <person name="Battaglia E."/>
            <person name="Haridas S."/>
            <person name="Andreopoulos W."/>
            <person name="Labutti K."/>
            <person name="Pangilinan J."/>
            <person name="Floch G.L."/>
            <person name="Makela M.R."/>
            <person name="Henrissat B."/>
            <person name="Grigoriev I.V."/>
            <person name="Crouch J.A."/>
            <person name="De Vries R.P."/>
            <person name="Sukno S.A."/>
            <person name="Thon M.R."/>
        </authorList>
    </citation>
    <scope>NUCLEOTIDE SEQUENCE</scope>
    <source>
        <strain evidence="2">MAFF235873</strain>
    </source>
</reference>
<feature type="region of interest" description="Disordered" evidence="1">
    <location>
        <begin position="188"/>
        <end position="218"/>
    </location>
</feature>
<evidence type="ECO:0000313" key="2">
    <source>
        <dbReference type="EMBL" id="KAK2022728.1"/>
    </source>
</evidence>